<gene>
    <name evidence="5" type="ORF">NE646_09790</name>
</gene>
<dbReference type="GO" id="GO:0016787">
    <property type="term" value="F:hydrolase activity"/>
    <property type="evidence" value="ECO:0007669"/>
    <property type="project" value="UniProtKB-KW"/>
</dbReference>
<dbReference type="Proteomes" id="UP001205063">
    <property type="component" value="Unassembled WGS sequence"/>
</dbReference>
<dbReference type="PROSITE" id="PS01174">
    <property type="entry name" value="LIPASE_GDXG_SER"/>
    <property type="match status" value="1"/>
</dbReference>
<dbReference type="AlphaFoldDB" id="A0AAW5KD20"/>
<dbReference type="RefSeq" id="WP_256136349.1">
    <property type="nucleotide sequence ID" value="NZ_JANGAB010000005.1"/>
</dbReference>
<comment type="caution">
    <text evidence="5">The sequence shown here is derived from an EMBL/GenBank/DDBJ whole genome shotgun (WGS) entry which is preliminary data.</text>
</comment>
<proteinExistence type="inferred from homology"/>
<dbReference type="Pfam" id="PF07859">
    <property type="entry name" value="Abhydrolase_3"/>
    <property type="match status" value="1"/>
</dbReference>
<sequence>MEYREQIHSELRRIARKVPYNRAVIGCANLFQGLSFRLTKLPRGVTSRQVVIKGHRGLPLKVEIFEPENRTEKLPCLIYVHGGAFSYKASAYHKKLASLYAGKAGCRVCFPDYHLTPKYPYPAAYDDVLALYRCVVDRSGEFGVDRGRIGVAGDSAGASIAALICNRCEREGLKPPCVQMLVYPVTDVEMQTDSMKRFSDTPIWNSKNNRRMWSYYGKTLKAEERYDASPMHSRLPQVIPDTYIETAEYDCLHDEGVLYGERLREAGANVEISETRGTIHGYDCAINTKIAAENIEKRILFLRKGFGGSPPA</sequence>
<feature type="active site" evidence="3">
    <location>
        <position position="155"/>
    </location>
</feature>
<evidence type="ECO:0000313" key="5">
    <source>
        <dbReference type="EMBL" id="MCQ4949950.1"/>
    </source>
</evidence>
<evidence type="ECO:0000256" key="1">
    <source>
        <dbReference type="ARBA" id="ARBA00010515"/>
    </source>
</evidence>
<organism evidence="5 6">
    <name type="scientific">Bittarella massiliensis</name>
    <name type="common">ex Durand et al. 2017</name>
    <dbReference type="NCBI Taxonomy" id="1720313"/>
    <lineage>
        <taxon>Bacteria</taxon>
        <taxon>Bacillati</taxon>
        <taxon>Bacillota</taxon>
        <taxon>Clostridia</taxon>
        <taxon>Eubacteriales</taxon>
        <taxon>Oscillospiraceae</taxon>
        <taxon>Bittarella (ex Durand et al. 2017)</taxon>
    </lineage>
</organism>
<dbReference type="SUPFAM" id="SSF53474">
    <property type="entry name" value="alpha/beta-Hydrolases"/>
    <property type="match status" value="1"/>
</dbReference>
<accession>A0AAW5KD20</accession>
<dbReference type="PANTHER" id="PTHR48081">
    <property type="entry name" value="AB HYDROLASE SUPERFAMILY PROTEIN C4A8.06C"/>
    <property type="match status" value="1"/>
</dbReference>
<dbReference type="InterPro" id="IPR033140">
    <property type="entry name" value="Lipase_GDXG_put_SER_AS"/>
</dbReference>
<keyword evidence="2 5" id="KW-0378">Hydrolase</keyword>
<evidence type="ECO:0000259" key="4">
    <source>
        <dbReference type="Pfam" id="PF07859"/>
    </source>
</evidence>
<dbReference type="InterPro" id="IPR029058">
    <property type="entry name" value="AB_hydrolase_fold"/>
</dbReference>
<protein>
    <submittedName>
        <fullName evidence="5">Alpha/beta hydrolase</fullName>
    </submittedName>
</protein>
<dbReference type="Gene3D" id="3.40.50.1820">
    <property type="entry name" value="alpha/beta hydrolase"/>
    <property type="match status" value="1"/>
</dbReference>
<dbReference type="PANTHER" id="PTHR48081:SF8">
    <property type="entry name" value="ALPHA_BETA HYDROLASE FOLD-3 DOMAIN-CONTAINING PROTEIN-RELATED"/>
    <property type="match status" value="1"/>
</dbReference>
<dbReference type="InterPro" id="IPR013094">
    <property type="entry name" value="AB_hydrolase_3"/>
</dbReference>
<dbReference type="InterPro" id="IPR050300">
    <property type="entry name" value="GDXG_lipolytic_enzyme"/>
</dbReference>
<feature type="domain" description="Alpha/beta hydrolase fold-3" evidence="4">
    <location>
        <begin position="77"/>
        <end position="282"/>
    </location>
</feature>
<evidence type="ECO:0000256" key="2">
    <source>
        <dbReference type="ARBA" id="ARBA00022801"/>
    </source>
</evidence>
<comment type="similarity">
    <text evidence="1">Belongs to the 'GDXG' lipolytic enzyme family.</text>
</comment>
<name>A0AAW5KD20_9FIRM</name>
<evidence type="ECO:0000256" key="3">
    <source>
        <dbReference type="PROSITE-ProRule" id="PRU10038"/>
    </source>
</evidence>
<dbReference type="EMBL" id="JANGAB010000005">
    <property type="protein sequence ID" value="MCQ4949950.1"/>
    <property type="molecule type" value="Genomic_DNA"/>
</dbReference>
<reference evidence="5" key="1">
    <citation type="submission" date="2022-06" db="EMBL/GenBank/DDBJ databases">
        <title>Isolation of gut microbiota from human fecal samples.</title>
        <authorList>
            <person name="Pamer E.G."/>
            <person name="Barat B."/>
            <person name="Waligurski E."/>
            <person name="Medina S."/>
            <person name="Paddock L."/>
            <person name="Mostad J."/>
        </authorList>
    </citation>
    <scope>NUCLEOTIDE SEQUENCE</scope>
    <source>
        <strain evidence="5">DFI.7.96</strain>
    </source>
</reference>
<evidence type="ECO:0000313" key="6">
    <source>
        <dbReference type="Proteomes" id="UP001205063"/>
    </source>
</evidence>